<proteinExistence type="inferred from homology"/>
<feature type="active site" description="Proton donor" evidence="4">
    <location>
        <position position="49"/>
    </location>
</feature>
<dbReference type="Proteomes" id="UP000603453">
    <property type="component" value="Unassembled WGS sequence"/>
</dbReference>
<comment type="similarity">
    <text evidence="1">Belongs to the aldo/keto reductase family.</text>
</comment>
<evidence type="ECO:0000256" key="5">
    <source>
        <dbReference type="PIRSR" id="PIRSR000097-2"/>
    </source>
</evidence>
<dbReference type="OrthoDB" id="416253at2759"/>
<evidence type="ECO:0000313" key="9">
    <source>
        <dbReference type="Proteomes" id="UP000603453"/>
    </source>
</evidence>
<evidence type="ECO:0000256" key="3">
    <source>
        <dbReference type="ARBA" id="ARBA00023002"/>
    </source>
</evidence>
<feature type="site" description="Lowers pKa of active site Tyr" evidence="6">
    <location>
        <position position="80"/>
    </location>
</feature>
<organism evidence="8 9">
    <name type="scientific">Mucor saturninus</name>
    <dbReference type="NCBI Taxonomy" id="64648"/>
    <lineage>
        <taxon>Eukaryota</taxon>
        <taxon>Fungi</taxon>
        <taxon>Fungi incertae sedis</taxon>
        <taxon>Mucoromycota</taxon>
        <taxon>Mucoromycotina</taxon>
        <taxon>Mucoromycetes</taxon>
        <taxon>Mucorales</taxon>
        <taxon>Mucorineae</taxon>
        <taxon>Mucoraceae</taxon>
        <taxon>Mucor</taxon>
    </lineage>
</organism>
<evidence type="ECO:0000259" key="7">
    <source>
        <dbReference type="Pfam" id="PF00248"/>
    </source>
</evidence>
<evidence type="ECO:0000256" key="1">
    <source>
        <dbReference type="ARBA" id="ARBA00007905"/>
    </source>
</evidence>
<protein>
    <recommendedName>
        <fullName evidence="7">NADP-dependent oxidoreductase domain-containing protein</fullName>
    </recommendedName>
</protein>
<dbReference type="PROSITE" id="PS00063">
    <property type="entry name" value="ALDOKETO_REDUCTASE_3"/>
    <property type="match status" value="1"/>
</dbReference>
<dbReference type="Pfam" id="PF00248">
    <property type="entry name" value="Aldo_ket_red"/>
    <property type="match status" value="1"/>
</dbReference>
<name>A0A8H7UYF8_9FUNG</name>
<dbReference type="EMBL" id="JAEPRD010000106">
    <property type="protein sequence ID" value="KAG2198742.1"/>
    <property type="molecule type" value="Genomic_DNA"/>
</dbReference>
<evidence type="ECO:0000256" key="4">
    <source>
        <dbReference type="PIRSR" id="PIRSR000097-1"/>
    </source>
</evidence>
<dbReference type="InterPro" id="IPR020471">
    <property type="entry name" value="AKR"/>
</dbReference>
<accession>A0A8H7UYF8</accession>
<evidence type="ECO:0000256" key="2">
    <source>
        <dbReference type="ARBA" id="ARBA00022857"/>
    </source>
</evidence>
<dbReference type="Gene3D" id="3.20.20.100">
    <property type="entry name" value="NADP-dependent oxidoreductase domain"/>
    <property type="match status" value="1"/>
</dbReference>
<dbReference type="PANTHER" id="PTHR43827">
    <property type="entry name" value="2,5-DIKETO-D-GLUCONIC ACID REDUCTASE"/>
    <property type="match status" value="1"/>
</dbReference>
<dbReference type="PROSITE" id="PS00798">
    <property type="entry name" value="ALDOKETO_REDUCTASE_1"/>
    <property type="match status" value="1"/>
</dbReference>
<dbReference type="PIRSF" id="PIRSF000097">
    <property type="entry name" value="AKR"/>
    <property type="match status" value="1"/>
</dbReference>
<dbReference type="CDD" id="cd19136">
    <property type="entry name" value="AKR_DrGR-like"/>
    <property type="match status" value="1"/>
</dbReference>
<comment type="caution">
    <text evidence="8">The sequence shown here is derived from an EMBL/GenBank/DDBJ whole genome shotgun (WGS) entry which is preliminary data.</text>
</comment>
<feature type="binding site" evidence="5">
    <location>
        <position position="113"/>
    </location>
    <ligand>
        <name>substrate</name>
    </ligand>
</feature>
<keyword evidence="2" id="KW-0521">NADP</keyword>
<feature type="domain" description="NADP-dependent oxidoreductase" evidence="7">
    <location>
        <begin position="15"/>
        <end position="278"/>
    </location>
</feature>
<reference evidence="8" key="1">
    <citation type="submission" date="2020-12" db="EMBL/GenBank/DDBJ databases">
        <title>Metabolic potential, ecology and presence of endohyphal bacteria is reflected in genomic diversity of Mucoromycotina.</title>
        <authorList>
            <person name="Muszewska A."/>
            <person name="Okrasinska A."/>
            <person name="Steczkiewicz K."/>
            <person name="Drgas O."/>
            <person name="Orlowska M."/>
            <person name="Perlinska-Lenart U."/>
            <person name="Aleksandrzak-Piekarczyk T."/>
            <person name="Szatraj K."/>
            <person name="Zielenkiewicz U."/>
            <person name="Pilsyk S."/>
            <person name="Malc E."/>
            <person name="Mieczkowski P."/>
            <person name="Kruszewska J.S."/>
            <person name="Biernat P."/>
            <person name="Pawlowska J."/>
        </authorList>
    </citation>
    <scope>NUCLEOTIDE SEQUENCE</scope>
    <source>
        <strain evidence="8">WA0000017839</strain>
    </source>
</reference>
<keyword evidence="9" id="KW-1185">Reference proteome</keyword>
<dbReference type="GO" id="GO:0016616">
    <property type="term" value="F:oxidoreductase activity, acting on the CH-OH group of donors, NAD or NADP as acceptor"/>
    <property type="evidence" value="ECO:0007669"/>
    <property type="project" value="UniProtKB-ARBA"/>
</dbReference>
<gene>
    <name evidence="8" type="ORF">INT47_005427</name>
</gene>
<dbReference type="InterPro" id="IPR023210">
    <property type="entry name" value="NADP_OxRdtase_dom"/>
</dbReference>
<dbReference type="FunFam" id="3.20.20.100:FF:000002">
    <property type="entry name" value="2,5-diketo-D-gluconic acid reductase A"/>
    <property type="match status" value="1"/>
</dbReference>
<dbReference type="SUPFAM" id="SSF51430">
    <property type="entry name" value="NAD(P)-linked oxidoreductase"/>
    <property type="match status" value="1"/>
</dbReference>
<dbReference type="InterPro" id="IPR036812">
    <property type="entry name" value="NAD(P)_OxRdtase_dom_sf"/>
</dbReference>
<evidence type="ECO:0000313" key="8">
    <source>
        <dbReference type="EMBL" id="KAG2198742.1"/>
    </source>
</evidence>
<keyword evidence="3" id="KW-0560">Oxidoreductase</keyword>
<dbReference type="InterPro" id="IPR018170">
    <property type="entry name" value="Aldo/ket_reductase_CS"/>
</dbReference>
<dbReference type="PANTHER" id="PTHR43827:SF3">
    <property type="entry name" value="NADP-DEPENDENT OXIDOREDUCTASE DOMAIN-CONTAINING PROTEIN"/>
    <property type="match status" value="1"/>
</dbReference>
<sequence length="293" mass="33558">MTPFQLNNGNTIPVIGLGTYRMKTMEELRPVVREAIRSGYRLIDSATVYRNEDVLGEILKEIFADPSFGVKREDLFITSKLSPQDQGYDSCYKAVNDSLTRFQLDYLDLYLIHWPGTSKKKLNDPINRENRTGSYKALEQLYKEGKLKNIGVSNYTLEHLEHLLEVCTVIPQVHQFELHPCLYQPKVLHICQQHQIQVQAYSSLGEGNLINGEVEIPGLQKMADRLGVSSALVLLHWAIQHGWAIIPKSKTTARIKENANANSFELSEQDMKLLDNVYQTEPHRFCWDPTEIN</sequence>
<dbReference type="PRINTS" id="PR00069">
    <property type="entry name" value="ALDKETRDTASE"/>
</dbReference>
<evidence type="ECO:0000256" key="6">
    <source>
        <dbReference type="PIRSR" id="PIRSR000097-3"/>
    </source>
</evidence>
<dbReference type="AlphaFoldDB" id="A0A8H7UYF8"/>